<keyword evidence="6" id="KW-1185">Reference proteome</keyword>
<dbReference type="AlphaFoldDB" id="A0A841RM77"/>
<protein>
    <submittedName>
        <fullName evidence="5">Multidrug efflux pump subunit AcrA (Membrane-fusion protein)</fullName>
    </submittedName>
</protein>
<dbReference type="InterPro" id="IPR058637">
    <property type="entry name" value="YknX-like_C"/>
</dbReference>
<dbReference type="Pfam" id="PF25989">
    <property type="entry name" value="YknX_C"/>
    <property type="match status" value="1"/>
</dbReference>
<dbReference type="SUPFAM" id="SSF111369">
    <property type="entry name" value="HlyD-like secretion proteins"/>
    <property type="match status" value="1"/>
</dbReference>
<evidence type="ECO:0000259" key="3">
    <source>
        <dbReference type="Pfam" id="PF25917"/>
    </source>
</evidence>
<dbReference type="Gene3D" id="2.40.50.100">
    <property type="match status" value="1"/>
</dbReference>
<feature type="signal peptide" evidence="2">
    <location>
        <begin position="1"/>
        <end position="19"/>
    </location>
</feature>
<evidence type="ECO:0000259" key="4">
    <source>
        <dbReference type="Pfam" id="PF25989"/>
    </source>
</evidence>
<dbReference type="NCBIfam" id="TIGR01730">
    <property type="entry name" value="RND_mfp"/>
    <property type="match status" value="1"/>
</dbReference>
<dbReference type="Gene3D" id="2.40.420.20">
    <property type="match status" value="1"/>
</dbReference>
<dbReference type="PROSITE" id="PS51257">
    <property type="entry name" value="PROKAR_LIPOPROTEIN"/>
    <property type="match status" value="1"/>
</dbReference>
<dbReference type="GO" id="GO:1990281">
    <property type="term" value="C:efflux pump complex"/>
    <property type="evidence" value="ECO:0007669"/>
    <property type="project" value="TreeGrafter"/>
</dbReference>
<reference evidence="5 6" key="1">
    <citation type="submission" date="2020-08" db="EMBL/GenBank/DDBJ databases">
        <title>Genomic Encyclopedia of Type Strains, Phase IV (KMG-IV): sequencing the most valuable type-strain genomes for metagenomic binning, comparative biology and taxonomic classification.</title>
        <authorList>
            <person name="Goeker M."/>
        </authorList>
    </citation>
    <scope>NUCLEOTIDE SEQUENCE [LARGE SCALE GENOMIC DNA]</scope>
    <source>
        <strain evidence="5 6">DSM 11805</strain>
    </source>
</reference>
<dbReference type="Pfam" id="PF25917">
    <property type="entry name" value="BSH_RND"/>
    <property type="match status" value="1"/>
</dbReference>
<dbReference type="PANTHER" id="PTHR30469">
    <property type="entry name" value="MULTIDRUG RESISTANCE PROTEIN MDTA"/>
    <property type="match status" value="1"/>
</dbReference>
<sequence length="287" mass="31401">MKKLIFLLAIVMLTLVACTENDTEDTSEQEEREVPVEVEEVTKGNLDMQRTFYGRTTPNETTPVIPQVAGEVDELNVENGEEVEKDDDIATIKSVQGNIKVEAPASGYIIELNASEESLVSNQEPMAVIVDLNTLTVQLQVPDVQLDLFEEDKEVTLKLESAAEETYKATIEHVSKTANEAGLFPVELSFDNETTHYRAGVVATVTMEETVVEDSLLIPTAALVEENNETFVYTVSENTAKKVPVTVQATQSELTAITGELNEGDPVITSGQFTLNDGTKIKTVGEE</sequence>
<feature type="domain" description="Multidrug resistance protein MdtA-like barrel-sandwich hybrid" evidence="3">
    <location>
        <begin position="62"/>
        <end position="131"/>
    </location>
</feature>
<dbReference type="InterPro" id="IPR006143">
    <property type="entry name" value="RND_pump_MFP"/>
</dbReference>
<dbReference type="PANTHER" id="PTHR30469:SF15">
    <property type="entry name" value="HLYD FAMILY OF SECRETION PROTEINS"/>
    <property type="match status" value="1"/>
</dbReference>
<comment type="caution">
    <text evidence="5">The sequence shown here is derived from an EMBL/GenBank/DDBJ whole genome shotgun (WGS) entry which is preliminary data.</text>
</comment>
<dbReference type="Proteomes" id="UP000572212">
    <property type="component" value="Unassembled WGS sequence"/>
</dbReference>
<dbReference type="GO" id="GO:0015562">
    <property type="term" value="F:efflux transmembrane transporter activity"/>
    <property type="evidence" value="ECO:0007669"/>
    <property type="project" value="TreeGrafter"/>
</dbReference>
<feature type="domain" description="YknX-like C-terminal permuted SH3-like" evidence="4">
    <location>
        <begin position="217"/>
        <end position="282"/>
    </location>
</feature>
<proteinExistence type="inferred from homology"/>
<gene>
    <name evidence="5" type="ORF">GGQ92_002413</name>
</gene>
<evidence type="ECO:0000313" key="5">
    <source>
        <dbReference type="EMBL" id="MBB6513599.1"/>
    </source>
</evidence>
<dbReference type="RefSeq" id="WP_184249073.1">
    <property type="nucleotide sequence ID" value="NZ_BAAACU010000006.1"/>
</dbReference>
<evidence type="ECO:0000313" key="6">
    <source>
        <dbReference type="Proteomes" id="UP000572212"/>
    </source>
</evidence>
<dbReference type="Gene3D" id="2.40.30.170">
    <property type="match status" value="1"/>
</dbReference>
<dbReference type="EMBL" id="JACHON010000014">
    <property type="protein sequence ID" value="MBB6513599.1"/>
    <property type="molecule type" value="Genomic_DNA"/>
</dbReference>
<feature type="chain" id="PRO_5038876156" evidence="2">
    <location>
        <begin position="20"/>
        <end position="287"/>
    </location>
</feature>
<comment type="similarity">
    <text evidence="1">Belongs to the membrane fusion protein (MFP) (TC 8.A.1) family.</text>
</comment>
<evidence type="ECO:0000256" key="2">
    <source>
        <dbReference type="SAM" id="SignalP"/>
    </source>
</evidence>
<dbReference type="InterPro" id="IPR058625">
    <property type="entry name" value="MdtA-like_BSH"/>
</dbReference>
<evidence type="ECO:0000256" key="1">
    <source>
        <dbReference type="ARBA" id="ARBA00009477"/>
    </source>
</evidence>
<name>A0A841RM77_9BACI</name>
<organism evidence="5 6">
    <name type="scientific">Gracilibacillus halotolerans</name>
    <dbReference type="NCBI Taxonomy" id="74386"/>
    <lineage>
        <taxon>Bacteria</taxon>
        <taxon>Bacillati</taxon>
        <taxon>Bacillota</taxon>
        <taxon>Bacilli</taxon>
        <taxon>Bacillales</taxon>
        <taxon>Bacillaceae</taxon>
        <taxon>Gracilibacillus</taxon>
    </lineage>
</organism>
<keyword evidence="2" id="KW-0732">Signal</keyword>
<accession>A0A841RM77</accession>